<evidence type="ECO:0000256" key="2">
    <source>
        <dbReference type="ARBA" id="ARBA00009671"/>
    </source>
</evidence>
<feature type="domain" description="Anoctamin transmembrane" evidence="7">
    <location>
        <begin position="194"/>
        <end position="641"/>
    </location>
</feature>
<dbReference type="GO" id="GO:0005886">
    <property type="term" value="C:plasma membrane"/>
    <property type="evidence" value="ECO:0007669"/>
    <property type="project" value="TreeGrafter"/>
</dbReference>
<evidence type="ECO:0000256" key="6">
    <source>
        <dbReference type="RuleBase" id="RU280814"/>
    </source>
</evidence>
<accession>R7TE23</accession>
<dbReference type="Pfam" id="PF04547">
    <property type="entry name" value="Anoctamin"/>
    <property type="match status" value="1"/>
</dbReference>
<evidence type="ECO:0000313" key="9">
    <source>
        <dbReference type="EnsemblMetazoa" id="CapteP182211"/>
    </source>
</evidence>
<name>R7TE23_CAPTE</name>
<evidence type="ECO:0000256" key="5">
    <source>
        <dbReference type="ARBA" id="ARBA00023136"/>
    </source>
</evidence>
<dbReference type="EMBL" id="AMQN01014909">
    <property type="status" value="NOT_ANNOTATED_CDS"/>
    <property type="molecule type" value="Genomic_DNA"/>
</dbReference>
<dbReference type="EMBL" id="KB311418">
    <property type="protein sequence ID" value="ELT89296.1"/>
    <property type="molecule type" value="Genomic_DNA"/>
</dbReference>
<dbReference type="PANTHER" id="PTHR12308:SF74">
    <property type="entry name" value="ANOCTAMIN"/>
    <property type="match status" value="1"/>
</dbReference>
<comment type="caution">
    <text evidence="6">Lacks conserved residue(s) required for the propagation of feature annotation.</text>
</comment>
<comment type="similarity">
    <text evidence="2 6">Belongs to the anoctamin family.</text>
</comment>
<keyword evidence="4 6" id="KW-1133">Transmembrane helix</keyword>
<proteinExistence type="inferred from homology"/>
<dbReference type="GO" id="GO:0005254">
    <property type="term" value="F:chloride channel activity"/>
    <property type="evidence" value="ECO:0007669"/>
    <property type="project" value="TreeGrafter"/>
</dbReference>
<sequence length="679" mass="77559">METVETGGGGSDARPPFTSLVVIEFSSSASQQTISWVKDKITTPKSSGGADLIVQTMTTEKTVVLHVGASNESLLNAAELMEIKKLYKDGSLREVQRDDLDQFENSQDLDSFLTLAEKQCIVKHELDAIRAAETDRCVPGEMKLPLYKGQTLIPLLVDKGIIAQLFPLHDKRSLKTLSFDWYQSFFSAQPIDRIQQYFGGTVAMYFAFLGFYTMALIPPALIGVISEYGAPSELSTLFFCVFNLVWATIFLEVWKRNCATLTYKWGSIRTEHYEEARPQYYGELSRNRVTGRLEPKYPKWKRLLKFYGVSLPVVLLCLFGAFYIMLVYFWSEDLALAYHKEHDSTLSRVLLYMPTIVYAVLIFIMNAVYRTLAKLLNDWENHRLQSAYDNHLVVKLVLFDFTNCFICLFYIAFYLRDMKLLRSNMAALLITQQILGQIIESLVPYLMYKKRKISITKRSNEVKSTGNAVIDLKVTADVRKQAEIEGSRDPFVEVDVILELGKTKAPRGTLDDYLEMYLQFGYVFLFSAVFPTAALWALINNFTEIRTDAFKMCRTFQRPFAQPTTGIGAWQIAFELMSVVAVLTNCALLALTPQGLKYSEDIGEVNYVILFIIAEHIILFVKLTLAYIIPDEPQWVETALAQTAYNSKLAWRAQQMESARRRKAEKEELLIDTRDIKQE</sequence>
<reference evidence="9" key="3">
    <citation type="submission" date="2015-06" db="UniProtKB">
        <authorList>
            <consortium name="EnsemblMetazoa"/>
        </authorList>
    </citation>
    <scope>IDENTIFICATION</scope>
</reference>
<evidence type="ECO:0000256" key="4">
    <source>
        <dbReference type="ARBA" id="ARBA00022989"/>
    </source>
</evidence>
<feature type="transmembrane region" description="Helical" evidence="6">
    <location>
        <begin position="306"/>
        <end position="330"/>
    </location>
</feature>
<feature type="transmembrane region" description="Helical" evidence="6">
    <location>
        <begin position="425"/>
        <end position="448"/>
    </location>
</feature>
<organism evidence="8">
    <name type="scientific">Capitella teleta</name>
    <name type="common">Polychaete worm</name>
    <dbReference type="NCBI Taxonomy" id="283909"/>
    <lineage>
        <taxon>Eukaryota</taxon>
        <taxon>Metazoa</taxon>
        <taxon>Spiralia</taxon>
        <taxon>Lophotrochozoa</taxon>
        <taxon>Annelida</taxon>
        <taxon>Polychaeta</taxon>
        <taxon>Sedentaria</taxon>
        <taxon>Scolecida</taxon>
        <taxon>Capitellidae</taxon>
        <taxon>Capitella</taxon>
    </lineage>
</organism>
<keyword evidence="3 6" id="KW-0812">Transmembrane</keyword>
<dbReference type="FunCoup" id="R7TE23">
    <property type="interactions" value="735"/>
</dbReference>
<feature type="transmembrane region" description="Helical" evidence="6">
    <location>
        <begin position="569"/>
        <end position="593"/>
    </location>
</feature>
<dbReference type="OrthoDB" id="296386at2759"/>
<reference evidence="8 10" key="2">
    <citation type="journal article" date="2013" name="Nature">
        <title>Insights into bilaterian evolution from three spiralian genomes.</title>
        <authorList>
            <person name="Simakov O."/>
            <person name="Marletaz F."/>
            <person name="Cho S.J."/>
            <person name="Edsinger-Gonzales E."/>
            <person name="Havlak P."/>
            <person name="Hellsten U."/>
            <person name="Kuo D.H."/>
            <person name="Larsson T."/>
            <person name="Lv J."/>
            <person name="Arendt D."/>
            <person name="Savage R."/>
            <person name="Osoegawa K."/>
            <person name="de Jong P."/>
            <person name="Grimwood J."/>
            <person name="Chapman J.A."/>
            <person name="Shapiro H."/>
            <person name="Aerts A."/>
            <person name="Otillar R.P."/>
            <person name="Terry A.Y."/>
            <person name="Boore J.L."/>
            <person name="Grigoriev I.V."/>
            <person name="Lindberg D.R."/>
            <person name="Seaver E.C."/>
            <person name="Weisblat D.A."/>
            <person name="Putnam N.H."/>
            <person name="Rokhsar D.S."/>
        </authorList>
    </citation>
    <scope>NUCLEOTIDE SEQUENCE</scope>
    <source>
        <strain evidence="8 10">I ESC-2004</strain>
    </source>
</reference>
<dbReference type="Proteomes" id="UP000014760">
    <property type="component" value="Unassembled WGS sequence"/>
</dbReference>
<dbReference type="OMA" id="YENHRTA"/>
<evidence type="ECO:0000259" key="7">
    <source>
        <dbReference type="Pfam" id="PF04547"/>
    </source>
</evidence>
<dbReference type="InterPro" id="IPR007632">
    <property type="entry name" value="Anoctamin"/>
</dbReference>
<dbReference type="EnsemblMetazoa" id="CapteT182211">
    <property type="protein sequence ID" value="CapteP182211"/>
    <property type="gene ID" value="CapteG182211"/>
</dbReference>
<feature type="transmembrane region" description="Helical" evidence="6">
    <location>
        <begin position="350"/>
        <end position="372"/>
    </location>
</feature>
<feature type="transmembrane region" description="Helical" evidence="6">
    <location>
        <begin position="605"/>
        <end position="629"/>
    </location>
</feature>
<reference evidence="10" key="1">
    <citation type="submission" date="2012-12" db="EMBL/GenBank/DDBJ databases">
        <authorList>
            <person name="Hellsten U."/>
            <person name="Grimwood J."/>
            <person name="Chapman J.A."/>
            <person name="Shapiro H."/>
            <person name="Aerts A."/>
            <person name="Otillar R.P."/>
            <person name="Terry A.Y."/>
            <person name="Boore J.L."/>
            <person name="Simakov O."/>
            <person name="Marletaz F."/>
            <person name="Cho S.-J."/>
            <person name="Edsinger-Gonzales E."/>
            <person name="Havlak P."/>
            <person name="Kuo D.-H."/>
            <person name="Larsson T."/>
            <person name="Lv J."/>
            <person name="Arendt D."/>
            <person name="Savage R."/>
            <person name="Osoegawa K."/>
            <person name="de Jong P."/>
            <person name="Lindberg D.R."/>
            <person name="Seaver E.C."/>
            <person name="Weisblat D.A."/>
            <person name="Putnam N.H."/>
            <person name="Grigoriev I.V."/>
            <person name="Rokhsar D.S."/>
        </authorList>
    </citation>
    <scope>NUCLEOTIDE SEQUENCE</scope>
    <source>
        <strain evidence="10">I ESC-2004</strain>
    </source>
</reference>
<dbReference type="InterPro" id="IPR049452">
    <property type="entry name" value="Anoctamin_TM"/>
</dbReference>
<evidence type="ECO:0000256" key="3">
    <source>
        <dbReference type="ARBA" id="ARBA00022692"/>
    </source>
</evidence>
<feature type="transmembrane region" description="Helical" evidence="6">
    <location>
        <begin position="234"/>
        <end position="254"/>
    </location>
</feature>
<keyword evidence="5 6" id="KW-0472">Membrane</keyword>
<dbReference type="AlphaFoldDB" id="R7TE23"/>
<dbReference type="STRING" id="283909.R7TE23"/>
<feature type="transmembrane region" description="Helical" evidence="6">
    <location>
        <begin position="392"/>
        <end position="413"/>
    </location>
</feature>
<dbReference type="PANTHER" id="PTHR12308">
    <property type="entry name" value="ANOCTAMIN"/>
    <property type="match status" value="1"/>
</dbReference>
<feature type="transmembrane region" description="Helical" evidence="6">
    <location>
        <begin position="517"/>
        <end position="539"/>
    </location>
</feature>
<gene>
    <name evidence="8" type="ORF">CAPTEDRAFT_182211</name>
</gene>
<feature type="transmembrane region" description="Helical" evidence="6">
    <location>
        <begin position="202"/>
        <end position="222"/>
    </location>
</feature>
<dbReference type="HOGENOM" id="CLU_006685_2_3_1"/>
<evidence type="ECO:0000256" key="1">
    <source>
        <dbReference type="ARBA" id="ARBA00004141"/>
    </source>
</evidence>
<keyword evidence="10" id="KW-1185">Reference proteome</keyword>
<comment type="subcellular location">
    <subcellularLocation>
        <location evidence="1 6">Membrane</location>
        <topology evidence="1 6">Multi-pass membrane protein</topology>
    </subcellularLocation>
</comment>
<protein>
    <recommendedName>
        <fullName evidence="6">Anoctamin</fullName>
    </recommendedName>
</protein>
<evidence type="ECO:0000313" key="10">
    <source>
        <dbReference type="Proteomes" id="UP000014760"/>
    </source>
</evidence>
<evidence type="ECO:0000313" key="8">
    <source>
        <dbReference type="EMBL" id="ELT89296.1"/>
    </source>
</evidence>